<dbReference type="EMBL" id="JANBPG010000050">
    <property type="protein sequence ID" value="KAJ1900988.1"/>
    <property type="molecule type" value="Genomic_DNA"/>
</dbReference>
<accession>A0ACC1IU92</accession>
<evidence type="ECO:0000313" key="1">
    <source>
        <dbReference type="EMBL" id="KAJ1900988.1"/>
    </source>
</evidence>
<dbReference type="Proteomes" id="UP001150581">
    <property type="component" value="Unassembled WGS sequence"/>
</dbReference>
<keyword evidence="2" id="KW-1185">Reference proteome</keyword>
<protein>
    <submittedName>
        <fullName evidence="1">Uncharacterized protein</fullName>
    </submittedName>
</protein>
<proteinExistence type="predicted"/>
<gene>
    <name evidence="1" type="ORF">LPJ66_001093</name>
</gene>
<organism evidence="1 2">
    <name type="scientific">Kickxella alabastrina</name>
    <dbReference type="NCBI Taxonomy" id="61397"/>
    <lineage>
        <taxon>Eukaryota</taxon>
        <taxon>Fungi</taxon>
        <taxon>Fungi incertae sedis</taxon>
        <taxon>Zoopagomycota</taxon>
        <taxon>Kickxellomycotina</taxon>
        <taxon>Kickxellomycetes</taxon>
        <taxon>Kickxellales</taxon>
        <taxon>Kickxellaceae</taxon>
        <taxon>Kickxella</taxon>
    </lineage>
</organism>
<reference evidence="1" key="1">
    <citation type="submission" date="2022-07" db="EMBL/GenBank/DDBJ databases">
        <title>Phylogenomic reconstructions and comparative analyses of Kickxellomycotina fungi.</title>
        <authorList>
            <person name="Reynolds N.K."/>
            <person name="Stajich J.E."/>
            <person name="Barry K."/>
            <person name="Grigoriev I.V."/>
            <person name="Crous P."/>
            <person name="Smith M.E."/>
        </authorList>
    </citation>
    <scope>NUCLEOTIDE SEQUENCE</scope>
    <source>
        <strain evidence="1">Benny 63K</strain>
    </source>
</reference>
<sequence>METLGKGQKYDGSSSTDPLHRKLRYLSFVNKKRADVKLAKSGSDPVLIIGNWTPGITRFHEPIRGKGLREMLISQGFIVYLIDKYCTSTFCPACESRMDKFHKTDDPCLKNPKHKYHVAMEAATTASDFVTAATNSAGNSVAAAAAAVSIAEAPSSNCVAVATTSTAASIAAAATAVSVAIKTAAVAASTIKSEQQSRDKWMPIRPQSADIIRWIGEEKGWSEDKIDSKIKQQVQDEKAERNWEQYSNVQPADNLKRIVRLSGWSRGKVKRKIRQRIRDELAAQEQQVTATGVNTIPAVEKTRQIL</sequence>
<name>A0ACC1IU92_9FUNG</name>
<evidence type="ECO:0000313" key="2">
    <source>
        <dbReference type="Proteomes" id="UP001150581"/>
    </source>
</evidence>
<comment type="caution">
    <text evidence="1">The sequence shown here is derived from an EMBL/GenBank/DDBJ whole genome shotgun (WGS) entry which is preliminary data.</text>
</comment>